<sequence length="433" mass="47517">MTIASFTVLGVGVAGLSIPLFTAVIGYVTNWTGIWMLFSPLEFRGARIPGLARIGPALPRRLRLVPLGLAEGRLGWQGIIPSRAAKMGSIAVDKGLSRLGGAADFYRQLQPDEIAARLERELSPQVPELVDEAIRARYGGLWDRVPAGAKRSIERRVQDELPAALRRVTVRIGDDVDELLDIKLMVIRRMAERPQLANRVFQEVGERELQMIIRLGFVFGFVLGIPLVALVSAVPQWWVLPLAGIVIGWVTNWLAIEAIFSPLEPRRIGPLTVHGLFIRRQHDVAEIYSSIIAEEVLTVERLADDLLHGPKSDRTRAMIAEELEPVLDHALGSARIALKAAVGAGDYAALGAEIARRSTARSLAPLADPELNARQGVHIHRMLTERMRSLSHPEFAELLRAAMKEDEWLLLLHGGALGVVGGLLHLAVFGTHV</sequence>
<keyword evidence="1" id="KW-1133">Transmembrane helix</keyword>
<name>A0ABU4VHN1_9ACTN</name>
<feature type="transmembrane region" description="Helical" evidence="1">
    <location>
        <begin position="408"/>
        <end position="429"/>
    </location>
</feature>
<dbReference type="PANTHER" id="PTHR35791">
    <property type="entry name" value="UPF0754 MEMBRANE PROTEIN YHEB"/>
    <property type="match status" value="1"/>
</dbReference>
<keyword evidence="3" id="KW-1185">Reference proteome</keyword>
<evidence type="ECO:0000313" key="2">
    <source>
        <dbReference type="EMBL" id="MDX8151298.1"/>
    </source>
</evidence>
<evidence type="ECO:0008006" key="4">
    <source>
        <dbReference type="Google" id="ProtNLM"/>
    </source>
</evidence>
<organism evidence="2 3">
    <name type="scientific">Patulibacter brassicae</name>
    <dbReference type="NCBI Taxonomy" id="1705717"/>
    <lineage>
        <taxon>Bacteria</taxon>
        <taxon>Bacillati</taxon>
        <taxon>Actinomycetota</taxon>
        <taxon>Thermoleophilia</taxon>
        <taxon>Solirubrobacterales</taxon>
        <taxon>Patulibacteraceae</taxon>
        <taxon>Patulibacter</taxon>
    </lineage>
</organism>
<feature type="transmembrane region" description="Helical" evidence="1">
    <location>
        <begin position="211"/>
        <end position="231"/>
    </location>
</feature>
<keyword evidence="1" id="KW-0472">Membrane</keyword>
<feature type="transmembrane region" description="Helical" evidence="1">
    <location>
        <begin position="6"/>
        <end position="28"/>
    </location>
</feature>
<keyword evidence="1" id="KW-0812">Transmembrane</keyword>
<dbReference type="EMBL" id="JAXAVX010000002">
    <property type="protein sequence ID" value="MDX8151298.1"/>
    <property type="molecule type" value="Genomic_DNA"/>
</dbReference>
<protein>
    <recommendedName>
        <fullName evidence="4">DUF445 family protein</fullName>
    </recommendedName>
</protein>
<dbReference type="RefSeq" id="WP_319953448.1">
    <property type="nucleotide sequence ID" value="NZ_JAXAVX010000002.1"/>
</dbReference>
<reference evidence="2 3" key="1">
    <citation type="submission" date="2023-11" db="EMBL/GenBank/DDBJ databases">
        <authorList>
            <person name="Xu M."/>
            <person name="Jiang T."/>
        </authorList>
    </citation>
    <scope>NUCLEOTIDE SEQUENCE [LARGE SCALE GENOMIC DNA]</scope>
    <source>
        <strain evidence="2 3">SD</strain>
    </source>
</reference>
<comment type="caution">
    <text evidence="2">The sequence shown here is derived from an EMBL/GenBank/DDBJ whole genome shotgun (WGS) entry which is preliminary data.</text>
</comment>
<dbReference type="PANTHER" id="PTHR35791:SF1">
    <property type="entry name" value="UPF0754 MEMBRANE PROTEIN YHEB"/>
    <property type="match status" value="1"/>
</dbReference>
<proteinExistence type="predicted"/>
<evidence type="ECO:0000313" key="3">
    <source>
        <dbReference type="Proteomes" id="UP001277761"/>
    </source>
</evidence>
<evidence type="ECO:0000256" key="1">
    <source>
        <dbReference type="SAM" id="Phobius"/>
    </source>
</evidence>
<dbReference type="Proteomes" id="UP001277761">
    <property type="component" value="Unassembled WGS sequence"/>
</dbReference>
<accession>A0ABU4VHN1</accession>
<gene>
    <name evidence="2" type="ORF">SK069_06835</name>
</gene>
<feature type="transmembrane region" description="Helical" evidence="1">
    <location>
        <begin position="237"/>
        <end position="260"/>
    </location>
</feature>